<reference evidence="5" key="1">
    <citation type="journal article" date="2019" name="Int. J. Syst. Evol. Microbiol.">
        <title>The Global Catalogue of Microorganisms (GCM) 10K type strain sequencing project: providing services to taxonomists for standard genome sequencing and annotation.</title>
        <authorList>
            <consortium name="The Broad Institute Genomics Platform"/>
            <consortium name="The Broad Institute Genome Sequencing Center for Infectious Disease"/>
            <person name="Wu L."/>
            <person name="Ma J."/>
        </authorList>
    </citation>
    <scope>NUCLEOTIDE SEQUENCE [LARGE SCALE GENOMIC DNA]</scope>
    <source>
        <strain evidence="5">JCM 11813</strain>
    </source>
</reference>
<gene>
    <name evidence="4" type="ORF">GCM10009606_21110</name>
</gene>
<evidence type="ECO:0000313" key="5">
    <source>
        <dbReference type="Proteomes" id="UP001499979"/>
    </source>
</evidence>
<dbReference type="RefSeq" id="WP_343907489.1">
    <property type="nucleotide sequence ID" value="NZ_BAAAJE010000007.1"/>
</dbReference>
<evidence type="ECO:0000256" key="1">
    <source>
        <dbReference type="ARBA" id="ARBA00007248"/>
    </source>
</evidence>
<protein>
    <submittedName>
        <fullName evidence="4">Uncharacterized protein</fullName>
    </submittedName>
</protein>
<feature type="signal peptide" evidence="3">
    <location>
        <begin position="1"/>
        <end position="31"/>
    </location>
</feature>
<accession>A0ABP4F1Q2</accession>
<evidence type="ECO:0000256" key="2">
    <source>
        <dbReference type="SAM" id="MobiDB-lite"/>
    </source>
</evidence>
<dbReference type="SUPFAM" id="SSF55486">
    <property type="entry name" value="Metalloproteases ('zincins'), catalytic domain"/>
    <property type="match status" value="1"/>
</dbReference>
<feature type="region of interest" description="Disordered" evidence="2">
    <location>
        <begin position="32"/>
        <end position="55"/>
    </location>
</feature>
<dbReference type="InterPro" id="IPR006311">
    <property type="entry name" value="TAT_signal"/>
</dbReference>
<dbReference type="InterPro" id="IPR014941">
    <property type="entry name" value="FimB/Mfa2/Mfa3"/>
</dbReference>
<evidence type="ECO:0000313" key="4">
    <source>
        <dbReference type="EMBL" id="GAA1141417.1"/>
    </source>
</evidence>
<dbReference type="PROSITE" id="PS51318">
    <property type="entry name" value="TAT"/>
    <property type="match status" value="1"/>
</dbReference>
<feature type="chain" id="PRO_5047437791" evidence="3">
    <location>
        <begin position="32"/>
        <end position="1011"/>
    </location>
</feature>
<dbReference type="Pfam" id="PF08842">
    <property type="entry name" value="Mfa2"/>
    <property type="match status" value="1"/>
</dbReference>
<dbReference type="Gene3D" id="2.60.120.380">
    <property type="match status" value="1"/>
</dbReference>
<proteinExistence type="inferred from homology"/>
<organism evidence="4 5">
    <name type="scientific">Nocardioides aquiterrae</name>
    <dbReference type="NCBI Taxonomy" id="203799"/>
    <lineage>
        <taxon>Bacteria</taxon>
        <taxon>Bacillati</taxon>
        <taxon>Actinomycetota</taxon>
        <taxon>Actinomycetes</taxon>
        <taxon>Propionibacteriales</taxon>
        <taxon>Nocardioidaceae</taxon>
        <taxon>Nocardioides</taxon>
    </lineage>
</organism>
<dbReference type="Proteomes" id="UP001499979">
    <property type="component" value="Unassembled WGS sequence"/>
</dbReference>
<name>A0ABP4F1Q2_9ACTN</name>
<evidence type="ECO:0000256" key="3">
    <source>
        <dbReference type="SAM" id="SignalP"/>
    </source>
</evidence>
<keyword evidence="5" id="KW-1185">Reference proteome</keyword>
<keyword evidence="3" id="KW-0732">Signal</keyword>
<dbReference type="EMBL" id="BAAAJE010000007">
    <property type="protein sequence ID" value="GAA1141417.1"/>
    <property type="molecule type" value="Genomic_DNA"/>
</dbReference>
<comment type="similarity">
    <text evidence="1">Belongs to the bacteroidetes fimbrillin superfamily. FimB/Mfa2 family.</text>
</comment>
<comment type="caution">
    <text evidence="4">The sequence shown here is derived from an EMBL/GenBank/DDBJ whole genome shotgun (WGS) entry which is preliminary data.</text>
</comment>
<sequence>MSKIQRRVALGASLALGTALLLVPVQGSQQAATAADPSESTLGAPPGDSKKPVTQKATWTGTFAGTGALDPSVCAEGATCDSETLHLTIPANFWKSHSGSLEAKISWSDESADLDLYVYDADGALVAQSASGGGTSEKTTLGQLAPGDYTVTAVSFAAAPGTTYDGTVSMTSQQLVKSMTLPEDRDSLMDDLTVKYPLRVVFVGRTPTKAQVAELKKWIPTQYQPTVANVAGAPSPDGLLSTASGLLNWNRGAFAPGQDPYFLGTRFKYDVHVYSATKAYSKALFRVAKQHTAADQSFKDPTMTEQLVKYDQSFGKYRVVDGVEHQVTDPSKVDMVDGYAVEDWMWKSRTQKKWRCAFVDVESKKCAGARILQDTPGYHDPFYDKHGLNLDRMPQGVNKGSTYLFLDTFTPSYAGSFFRQDAYHTWTTDKVVKGQIIQKPLADGGSWRITDPDTDGWAGVDFARTWGGRYRWHLFDIGAAPNNYESAAWLSKGVDAMSSDYPMGDPPVWQYENDPHWQQDPCPASVPEYVGDPTPCTMFPRLARDVAYGLFFRSTAGYLYRPIPQGDVYWLATTNFTDFYSRPQWVGGVPVSGDYGSWWTDPSKLYKIDPVNAKNHDDTLRWLSSAMPYVRWVGRKGEVVPLYDPKTGKRDGSLDTSPKYADLPAPEYHVRQSGADVDLVPEPLYGGKHVIKHNSDGSTIDLTEFQNQIEKAKASGLLGLTYDDSVNTDIIRDYIDAHRKGMADIVPGLGTVPSLNMVFEKAYTWALPAIVGGIALAGADGNAWGVFNNVNDRFKACSANYPVYDPSANQDGDKVSLLPCTPTQESGTGFSYTIEHEAAHNLGLSHPHDGSYGVERCPEGQPNAGQWKCYWAGLGWVMDISAAPTTYAMDYRPYEVEDQDQLQRGHVAEYLLAGQEALNRLLAAESADGRTTPDAKFRDRYAAYKEFKAIAVKLFRRGDYLHAEYAARNAALAARGVPQTRANTISPRLVQAGQVFYWKIDPQSTAGLGRG</sequence>